<dbReference type="GO" id="GO:0006508">
    <property type="term" value="P:proteolysis"/>
    <property type="evidence" value="ECO:0007669"/>
    <property type="project" value="InterPro"/>
</dbReference>
<sequence>MLDHGVHTAHPLLRPFIADEDAQALNPDWPVVDHAQAHGTEMAGLTIFGDSLHDMLADNTTYTLLHRLESVRMLHSAHPHHEDSWGYVTQAS</sequence>
<dbReference type="AlphaFoldDB" id="X1KCM1"/>
<name>X1KCM1_9ZZZZ</name>
<gene>
    <name evidence="2" type="ORF">S06H3_19276</name>
</gene>
<comment type="caution">
    <text evidence="2">The sequence shown here is derived from an EMBL/GenBank/DDBJ whole genome shotgun (WGS) entry which is preliminary data.</text>
</comment>
<dbReference type="Pfam" id="PF00082">
    <property type="entry name" value="Peptidase_S8"/>
    <property type="match status" value="1"/>
</dbReference>
<feature type="non-terminal residue" evidence="2">
    <location>
        <position position="92"/>
    </location>
</feature>
<protein>
    <recommendedName>
        <fullName evidence="1">Peptidase S8/S53 domain-containing protein</fullName>
    </recommendedName>
</protein>
<organism evidence="2">
    <name type="scientific">marine sediment metagenome</name>
    <dbReference type="NCBI Taxonomy" id="412755"/>
    <lineage>
        <taxon>unclassified sequences</taxon>
        <taxon>metagenomes</taxon>
        <taxon>ecological metagenomes</taxon>
    </lineage>
</organism>
<evidence type="ECO:0000259" key="1">
    <source>
        <dbReference type="Pfam" id="PF00082"/>
    </source>
</evidence>
<dbReference type="EMBL" id="BARV01009851">
    <property type="protein sequence ID" value="GAI04777.1"/>
    <property type="molecule type" value="Genomic_DNA"/>
</dbReference>
<proteinExistence type="predicted"/>
<dbReference type="InterPro" id="IPR000209">
    <property type="entry name" value="Peptidase_S8/S53_dom"/>
</dbReference>
<reference evidence="2" key="1">
    <citation type="journal article" date="2014" name="Front. Microbiol.">
        <title>High frequency of phylogenetically diverse reductive dehalogenase-homologous genes in deep subseafloor sedimentary metagenomes.</title>
        <authorList>
            <person name="Kawai M."/>
            <person name="Futagami T."/>
            <person name="Toyoda A."/>
            <person name="Takaki Y."/>
            <person name="Nishi S."/>
            <person name="Hori S."/>
            <person name="Arai W."/>
            <person name="Tsubouchi T."/>
            <person name="Morono Y."/>
            <person name="Uchiyama I."/>
            <person name="Ito T."/>
            <person name="Fujiyama A."/>
            <person name="Inagaki F."/>
            <person name="Takami H."/>
        </authorList>
    </citation>
    <scope>NUCLEOTIDE SEQUENCE</scope>
    <source>
        <strain evidence="2">Expedition CK06-06</strain>
    </source>
</reference>
<evidence type="ECO:0000313" key="2">
    <source>
        <dbReference type="EMBL" id="GAI04777.1"/>
    </source>
</evidence>
<dbReference type="GO" id="GO:0008236">
    <property type="term" value="F:serine-type peptidase activity"/>
    <property type="evidence" value="ECO:0007669"/>
    <property type="project" value="InterPro"/>
</dbReference>
<feature type="domain" description="Peptidase S8/S53" evidence="1">
    <location>
        <begin position="2"/>
        <end position="77"/>
    </location>
</feature>
<accession>X1KCM1</accession>